<dbReference type="GO" id="GO:0005524">
    <property type="term" value="F:ATP binding"/>
    <property type="evidence" value="ECO:0007669"/>
    <property type="project" value="UniProtKB-KW"/>
</dbReference>
<organism evidence="11">
    <name type="scientific">uncultured Frankineae bacterium</name>
    <dbReference type="NCBI Taxonomy" id="437475"/>
    <lineage>
        <taxon>Bacteria</taxon>
        <taxon>Bacillati</taxon>
        <taxon>Actinomycetota</taxon>
        <taxon>Actinomycetes</taxon>
        <taxon>Frankiales</taxon>
        <taxon>environmental samples</taxon>
    </lineage>
</organism>
<dbReference type="InterPro" id="IPR027417">
    <property type="entry name" value="P-loop_NTPase"/>
</dbReference>
<dbReference type="InterPro" id="IPR005894">
    <property type="entry name" value="DrrA"/>
</dbReference>
<evidence type="ECO:0000256" key="8">
    <source>
        <dbReference type="ARBA" id="ARBA00023251"/>
    </source>
</evidence>
<keyword evidence="2" id="KW-0813">Transport</keyword>
<proteinExistence type="inferred from homology"/>
<gene>
    <name evidence="11" type="ORF">AVDCRST_MAG07-1107</name>
</gene>
<reference evidence="11" key="1">
    <citation type="submission" date="2020-02" db="EMBL/GenBank/DDBJ databases">
        <authorList>
            <person name="Meier V. D."/>
        </authorList>
    </citation>
    <scope>NUCLEOTIDE SEQUENCE</scope>
    <source>
        <strain evidence="11">AVDCRST_MAG07</strain>
    </source>
</reference>
<accession>A0A6J4KZ76</accession>
<dbReference type="Gene3D" id="3.40.50.300">
    <property type="entry name" value="P-loop containing nucleotide triphosphate hydrolases"/>
    <property type="match status" value="1"/>
</dbReference>
<name>A0A6J4KZ76_9ACTN</name>
<dbReference type="PANTHER" id="PTHR42711:SF19">
    <property type="entry name" value="DOXORUBICIN RESISTANCE ATP-BINDING PROTEIN DRRA"/>
    <property type="match status" value="1"/>
</dbReference>
<dbReference type="PANTHER" id="PTHR42711">
    <property type="entry name" value="ABC TRANSPORTER ATP-BINDING PROTEIN"/>
    <property type="match status" value="1"/>
</dbReference>
<evidence type="ECO:0000256" key="1">
    <source>
        <dbReference type="ARBA" id="ARBA00004413"/>
    </source>
</evidence>
<evidence type="ECO:0000256" key="3">
    <source>
        <dbReference type="ARBA" id="ARBA00022475"/>
    </source>
</evidence>
<evidence type="ECO:0000256" key="7">
    <source>
        <dbReference type="ARBA" id="ARBA00023136"/>
    </source>
</evidence>
<dbReference type="PROSITE" id="PS50893">
    <property type="entry name" value="ABC_TRANSPORTER_2"/>
    <property type="match status" value="1"/>
</dbReference>
<dbReference type="GO" id="GO:0046677">
    <property type="term" value="P:response to antibiotic"/>
    <property type="evidence" value="ECO:0007669"/>
    <property type="project" value="UniProtKB-KW"/>
</dbReference>
<dbReference type="AlphaFoldDB" id="A0A6J4KZ76"/>
<dbReference type="EMBL" id="CADCUB010000053">
    <property type="protein sequence ID" value="CAA9318948.1"/>
    <property type="molecule type" value="Genomic_DNA"/>
</dbReference>
<dbReference type="InterPro" id="IPR003439">
    <property type="entry name" value="ABC_transporter-like_ATP-bd"/>
</dbReference>
<dbReference type="GO" id="GO:0016887">
    <property type="term" value="F:ATP hydrolysis activity"/>
    <property type="evidence" value="ECO:0007669"/>
    <property type="project" value="InterPro"/>
</dbReference>
<keyword evidence="3" id="KW-1003">Cell membrane</keyword>
<feature type="domain" description="ABC transporter" evidence="10">
    <location>
        <begin position="7"/>
        <end position="237"/>
    </location>
</feature>
<evidence type="ECO:0000256" key="4">
    <source>
        <dbReference type="ARBA" id="ARBA00022741"/>
    </source>
</evidence>
<keyword evidence="4" id="KW-0547">Nucleotide-binding</keyword>
<keyword evidence="5 11" id="KW-0067">ATP-binding</keyword>
<keyword evidence="6" id="KW-1278">Translocase</keyword>
<dbReference type="InterPro" id="IPR003593">
    <property type="entry name" value="AAA+_ATPase"/>
</dbReference>
<evidence type="ECO:0000256" key="9">
    <source>
        <dbReference type="ARBA" id="ARBA00049985"/>
    </source>
</evidence>
<dbReference type="FunFam" id="3.40.50.300:FF:000589">
    <property type="entry name" value="ABC transporter, ATP-binding subunit"/>
    <property type="match status" value="1"/>
</dbReference>
<sequence length="334" mass="35306">MVETPAVETTGLVKRYGDTVALDGVDLQVARGSVLGLLGPNGAGKTTVVRILASLLRPDSGSARVCGLDTHRDAHRVRQLIGLTGQSASVDEGLTGEQNLRMIGRLLGLSRDQARHRARDLLDQAGLGEAAGRSAKTYSGGMRRRLDLAASLVHRPAVVFLDEPTTGLDPARRADTWAMVRTVVQQGSTVLLTTQYLEEADQLADDIVVIDAGRVAARGTPDELKRRLGRQALDVRVVEPSRLDEAATRVARLVASQPRVDAATGRVSVTVPDGRAMPAIVRSLDEAGIGLGELTLRLPSLDDVFLDLVARPARVASDGAPSSAVPATSSRSTS</sequence>
<dbReference type="Pfam" id="PF00005">
    <property type="entry name" value="ABC_tran"/>
    <property type="match status" value="1"/>
</dbReference>
<protein>
    <submittedName>
        <fullName evidence="11">Efflux ABC transporter, ATP-binding protein</fullName>
    </submittedName>
</protein>
<keyword evidence="8" id="KW-0046">Antibiotic resistance</keyword>
<dbReference type="GO" id="GO:0043215">
    <property type="term" value="P:daunorubicin transport"/>
    <property type="evidence" value="ECO:0007669"/>
    <property type="project" value="InterPro"/>
</dbReference>
<evidence type="ECO:0000256" key="6">
    <source>
        <dbReference type="ARBA" id="ARBA00022967"/>
    </source>
</evidence>
<dbReference type="Pfam" id="PF13732">
    <property type="entry name" value="DrrA1-3_C"/>
    <property type="match status" value="1"/>
</dbReference>
<dbReference type="SUPFAM" id="SSF52540">
    <property type="entry name" value="P-loop containing nucleoside triphosphate hydrolases"/>
    <property type="match status" value="1"/>
</dbReference>
<evidence type="ECO:0000256" key="5">
    <source>
        <dbReference type="ARBA" id="ARBA00022840"/>
    </source>
</evidence>
<dbReference type="SMART" id="SM00382">
    <property type="entry name" value="AAA"/>
    <property type="match status" value="1"/>
</dbReference>
<evidence type="ECO:0000259" key="10">
    <source>
        <dbReference type="PROSITE" id="PS50893"/>
    </source>
</evidence>
<dbReference type="InterPro" id="IPR017871">
    <property type="entry name" value="ABC_transporter-like_CS"/>
</dbReference>
<dbReference type="InterPro" id="IPR050763">
    <property type="entry name" value="ABC_transporter_ATP-binding"/>
</dbReference>
<dbReference type="PROSITE" id="PS00211">
    <property type="entry name" value="ABC_TRANSPORTER_1"/>
    <property type="match status" value="1"/>
</dbReference>
<dbReference type="GO" id="GO:1900753">
    <property type="term" value="P:doxorubicin transport"/>
    <property type="evidence" value="ECO:0007669"/>
    <property type="project" value="InterPro"/>
</dbReference>
<evidence type="ECO:0000313" key="11">
    <source>
        <dbReference type="EMBL" id="CAA9318948.1"/>
    </source>
</evidence>
<dbReference type="InterPro" id="IPR025302">
    <property type="entry name" value="DrrA1/2-like_C"/>
</dbReference>
<evidence type="ECO:0000256" key="2">
    <source>
        <dbReference type="ARBA" id="ARBA00022448"/>
    </source>
</evidence>
<comment type="similarity">
    <text evidence="9">Belongs to the ABC transporter superfamily. Drug exporter-1 (DrugE1) (TC 3.A.1.105) family.</text>
</comment>
<comment type="subcellular location">
    <subcellularLocation>
        <location evidence="1">Cell membrane</location>
        <topology evidence="1">Peripheral membrane protein</topology>
        <orientation evidence="1">Cytoplasmic side</orientation>
    </subcellularLocation>
</comment>
<dbReference type="GO" id="GO:0005886">
    <property type="term" value="C:plasma membrane"/>
    <property type="evidence" value="ECO:0007669"/>
    <property type="project" value="UniProtKB-SubCell"/>
</dbReference>
<keyword evidence="7" id="KW-0472">Membrane</keyword>
<dbReference type="NCBIfam" id="TIGR01188">
    <property type="entry name" value="drrA"/>
    <property type="match status" value="1"/>
</dbReference>